<protein>
    <submittedName>
        <fullName evidence="1">Uncharacterized protein</fullName>
    </submittedName>
</protein>
<dbReference type="EMBL" id="FLUM01000003">
    <property type="protein sequence ID" value="SBW06994.1"/>
    <property type="molecule type" value="Genomic_DNA"/>
</dbReference>
<proteinExistence type="predicted"/>
<reference evidence="1" key="1">
    <citation type="submission" date="2016-04" db="EMBL/GenBank/DDBJ databases">
        <authorList>
            <person name="Evans L.H."/>
            <person name="Alamgir A."/>
            <person name="Owens N."/>
            <person name="Weber N.D."/>
            <person name="Virtaneva K."/>
            <person name="Barbian K."/>
            <person name="Babar A."/>
            <person name="Rosenke K."/>
        </authorList>
    </citation>
    <scope>NUCLEOTIDE SEQUENCE</scope>
    <source>
        <strain evidence="1">86-1</strain>
    </source>
</reference>
<organism evidence="1">
    <name type="scientific">uncultured Dysgonomonas sp</name>
    <dbReference type="NCBI Taxonomy" id="206096"/>
    <lineage>
        <taxon>Bacteria</taxon>
        <taxon>Pseudomonadati</taxon>
        <taxon>Bacteroidota</taxon>
        <taxon>Bacteroidia</taxon>
        <taxon>Bacteroidales</taxon>
        <taxon>Dysgonomonadaceae</taxon>
        <taxon>Dysgonomonas</taxon>
        <taxon>environmental samples</taxon>
    </lineage>
</organism>
<dbReference type="AlphaFoldDB" id="A0A212K5J6"/>
<sequence>MSCRNIILLLTKVDYLKQDNKYYYIDYLYYYILNLECYTLLKDVFINKSNFVKYL</sequence>
<accession>A0A212K5J6</accession>
<gene>
    <name evidence="1" type="ORF">KL86DYS1_31541</name>
</gene>
<name>A0A212K5J6_9BACT</name>
<evidence type="ECO:0000313" key="1">
    <source>
        <dbReference type="EMBL" id="SBW06994.1"/>
    </source>
</evidence>